<accession>A0ABQ9C9K8</accession>
<proteinExistence type="predicted"/>
<evidence type="ECO:0000313" key="3">
    <source>
        <dbReference type="Proteomes" id="UP001141253"/>
    </source>
</evidence>
<sequence length="148" mass="16032">MLKKSSSRSLRCRSGGLLTMLCPLFLLSLLTIVILSSDVSYLHFFDANTLPHLFFDTNANGISHSPIVLPPSLRSQISNLQTQLGVLLGQLHNESSGSKVDRFSDQVLRVAISVDKLVNSLSSISDNAPASGNGMSRVEEDFSEAGRK</sequence>
<gene>
    <name evidence="2" type="ORF">OIU77_021377</name>
</gene>
<protein>
    <submittedName>
        <fullName evidence="2">Uncharacterized protein</fullName>
    </submittedName>
</protein>
<reference evidence="2" key="1">
    <citation type="submission" date="2022-10" db="EMBL/GenBank/DDBJ databases">
        <authorList>
            <person name="Hyden B.L."/>
            <person name="Feng K."/>
            <person name="Yates T."/>
            <person name="Jawdy S."/>
            <person name="Smart L.B."/>
            <person name="Muchero W."/>
        </authorList>
    </citation>
    <scope>NUCLEOTIDE SEQUENCE</scope>
    <source>
        <tissue evidence="2">Shoot tip</tissue>
    </source>
</reference>
<feature type="region of interest" description="Disordered" evidence="1">
    <location>
        <begin position="127"/>
        <end position="148"/>
    </location>
</feature>
<feature type="compositionally biased region" description="Basic and acidic residues" evidence="1">
    <location>
        <begin position="137"/>
        <end position="148"/>
    </location>
</feature>
<keyword evidence="3" id="KW-1185">Reference proteome</keyword>
<dbReference type="Proteomes" id="UP001141253">
    <property type="component" value="Chromosome 4"/>
</dbReference>
<comment type="caution">
    <text evidence="2">The sequence shown here is derived from an EMBL/GenBank/DDBJ whole genome shotgun (WGS) entry which is preliminary data.</text>
</comment>
<evidence type="ECO:0000313" key="2">
    <source>
        <dbReference type="EMBL" id="KAJ6396332.1"/>
    </source>
</evidence>
<reference evidence="2" key="2">
    <citation type="journal article" date="2023" name="Int. J. Mol. Sci.">
        <title>De Novo Assembly and Annotation of 11 Diverse Shrub Willow (Salix) Genomes Reveals Novel Gene Organization in Sex-Linked Regions.</title>
        <authorList>
            <person name="Hyden B."/>
            <person name="Feng K."/>
            <person name="Yates T.B."/>
            <person name="Jawdy S."/>
            <person name="Cereghino C."/>
            <person name="Smart L.B."/>
            <person name="Muchero W."/>
        </authorList>
    </citation>
    <scope>NUCLEOTIDE SEQUENCE</scope>
    <source>
        <tissue evidence="2">Shoot tip</tissue>
    </source>
</reference>
<organism evidence="2 3">
    <name type="scientific">Salix suchowensis</name>
    <dbReference type="NCBI Taxonomy" id="1278906"/>
    <lineage>
        <taxon>Eukaryota</taxon>
        <taxon>Viridiplantae</taxon>
        <taxon>Streptophyta</taxon>
        <taxon>Embryophyta</taxon>
        <taxon>Tracheophyta</taxon>
        <taxon>Spermatophyta</taxon>
        <taxon>Magnoliopsida</taxon>
        <taxon>eudicotyledons</taxon>
        <taxon>Gunneridae</taxon>
        <taxon>Pentapetalae</taxon>
        <taxon>rosids</taxon>
        <taxon>fabids</taxon>
        <taxon>Malpighiales</taxon>
        <taxon>Salicaceae</taxon>
        <taxon>Saliceae</taxon>
        <taxon>Salix</taxon>
    </lineage>
</organism>
<dbReference type="EMBL" id="JAPFFI010000004">
    <property type="protein sequence ID" value="KAJ6396332.1"/>
    <property type="molecule type" value="Genomic_DNA"/>
</dbReference>
<evidence type="ECO:0000256" key="1">
    <source>
        <dbReference type="SAM" id="MobiDB-lite"/>
    </source>
</evidence>
<name>A0ABQ9C9K8_9ROSI</name>